<sequence>ILTWFLKKNFDFELPGWYQSGFWLFIGVIFLAAIAIAIKTMPRAANLEVKEGAERKVIKGLRSFTLEDADVFAKLQRDQSIQTCLESLKAKEFRFGILMGESGCGKTSFLQAGVLPKLTQAEAACRGI</sequence>
<evidence type="ECO:0000256" key="1">
    <source>
        <dbReference type="SAM" id="Phobius"/>
    </source>
</evidence>
<accession>A0ABX9Q2V1</accession>
<dbReference type="EMBL" id="RAWI01001427">
    <property type="protein sequence ID" value="RKH75328.1"/>
    <property type="molecule type" value="Genomic_DNA"/>
</dbReference>
<feature type="non-terminal residue" evidence="3">
    <location>
        <position position="128"/>
    </location>
</feature>
<keyword evidence="1" id="KW-1133">Transmembrane helix</keyword>
<comment type="caution">
    <text evidence="3">The sequence shown here is derived from an EMBL/GenBank/DDBJ whole genome shotgun (WGS) entry which is preliminary data.</text>
</comment>
<keyword evidence="1" id="KW-0812">Transmembrane</keyword>
<feature type="non-terminal residue" evidence="3">
    <location>
        <position position="1"/>
    </location>
</feature>
<dbReference type="RefSeq" id="WP_158626280.1">
    <property type="nucleotide sequence ID" value="NZ_RAWI01001427.1"/>
</dbReference>
<feature type="transmembrane region" description="Helical" evidence="1">
    <location>
        <begin position="20"/>
        <end position="38"/>
    </location>
</feature>
<dbReference type="InterPro" id="IPR049052">
    <property type="entry name" value="nSTAND1"/>
</dbReference>
<evidence type="ECO:0000259" key="2">
    <source>
        <dbReference type="Pfam" id="PF20703"/>
    </source>
</evidence>
<evidence type="ECO:0000313" key="3">
    <source>
        <dbReference type="EMBL" id="RKH75328.1"/>
    </source>
</evidence>
<evidence type="ECO:0000313" key="4">
    <source>
        <dbReference type="Proteomes" id="UP000278907"/>
    </source>
</evidence>
<proteinExistence type="predicted"/>
<keyword evidence="4" id="KW-1185">Reference proteome</keyword>
<organism evidence="3 4">
    <name type="scientific">Corallococcus praedator</name>
    <dbReference type="NCBI Taxonomy" id="2316724"/>
    <lineage>
        <taxon>Bacteria</taxon>
        <taxon>Pseudomonadati</taxon>
        <taxon>Myxococcota</taxon>
        <taxon>Myxococcia</taxon>
        <taxon>Myxococcales</taxon>
        <taxon>Cystobacterineae</taxon>
        <taxon>Myxococcaceae</taxon>
        <taxon>Corallococcus</taxon>
    </lineage>
</organism>
<reference evidence="3 4" key="1">
    <citation type="submission" date="2018-09" db="EMBL/GenBank/DDBJ databases">
        <authorList>
            <person name="Livingstone P.G."/>
            <person name="Whitworth D.E."/>
        </authorList>
    </citation>
    <scope>NUCLEOTIDE SEQUENCE [LARGE SCALE GENOMIC DNA]</scope>
    <source>
        <strain evidence="3 4">CA031B</strain>
    </source>
</reference>
<dbReference type="Pfam" id="PF20703">
    <property type="entry name" value="nSTAND1"/>
    <property type="match status" value="1"/>
</dbReference>
<feature type="domain" description="Novel STAND NTPase 1" evidence="2">
    <location>
        <begin position="59"/>
        <end position="122"/>
    </location>
</feature>
<name>A0ABX9Q2V1_9BACT</name>
<keyword evidence="1" id="KW-0472">Membrane</keyword>
<dbReference type="Proteomes" id="UP000278907">
    <property type="component" value="Unassembled WGS sequence"/>
</dbReference>
<gene>
    <name evidence="3" type="ORF">D7Y13_44770</name>
</gene>
<protein>
    <recommendedName>
        <fullName evidence="2">Novel STAND NTPase 1 domain-containing protein</fullName>
    </recommendedName>
</protein>